<dbReference type="AlphaFoldDB" id="A0A9P8QRL7"/>
<organism evidence="3 4">
    <name type="scientific">Trichoderma cornu-damae</name>
    <dbReference type="NCBI Taxonomy" id="654480"/>
    <lineage>
        <taxon>Eukaryota</taxon>
        <taxon>Fungi</taxon>
        <taxon>Dikarya</taxon>
        <taxon>Ascomycota</taxon>
        <taxon>Pezizomycotina</taxon>
        <taxon>Sordariomycetes</taxon>
        <taxon>Hypocreomycetidae</taxon>
        <taxon>Hypocreales</taxon>
        <taxon>Hypocreaceae</taxon>
        <taxon>Trichoderma</taxon>
    </lineage>
</organism>
<feature type="compositionally biased region" description="Polar residues" evidence="1">
    <location>
        <begin position="298"/>
        <end position="311"/>
    </location>
</feature>
<feature type="region of interest" description="Disordered" evidence="1">
    <location>
        <begin position="178"/>
        <end position="263"/>
    </location>
</feature>
<dbReference type="Gene3D" id="3.40.50.300">
    <property type="entry name" value="P-loop containing nucleotide triphosphate hydrolases"/>
    <property type="match status" value="1"/>
</dbReference>
<dbReference type="Pfam" id="PF23232">
    <property type="entry name" value="AAA_lid_13"/>
    <property type="match status" value="1"/>
</dbReference>
<comment type="caution">
    <text evidence="3">The sequence shown here is derived from an EMBL/GenBank/DDBJ whole genome shotgun (WGS) entry which is preliminary data.</text>
</comment>
<reference evidence="3" key="1">
    <citation type="submission" date="2021-08" db="EMBL/GenBank/DDBJ databases">
        <title>Chromosome-Level Trichoderma cornu-damae using Hi-C Data.</title>
        <authorList>
            <person name="Kim C.S."/>
        </authorList>
    </citation>
    <scope>NUCLEOTIDE SEQUENCE</scope>
    <source>
        <strain evidence="3">KA19-0412C</strain>
    </source>
</reference>
<evidence type="ECO:0000313" key="4">
    <source>
        <dbReference type="Proteomes" id="UP000827724"/>
    </source>
</evidence>
<feature type="domain" description="AAA+ ATPase lid" evidence="2">
    <location>
        <begin position="48"/>
        <end position="156"/>
    </location>
</feature>
<protein>
    <submittedName>
        <fullName evidence="3">Aaa family atpase</fullName>
    </submittedName>
</protein>
<feature type="region of interest" description="Disordered" evidence="1">
    <location>
        <begin position="293"/>
        <end position="372"/>
    </location>
</feature>
<dbReference type="PANTHER" id="PTHR46411:SF2">
    <property type="entry name" value="AAA+ ATPASE DOMAIN-CONTAINING PROTEIN"/>
    <property type="match status" value="1"/>
</dbReference>
<dbReference type="InterPro" id="IPR056599">
    <property type="entry name" value="AAA_lid_fung"/>
</dbReference>
<sequence length="372" mass="40178">MSLTVFLRVLEYYAGILFLTTNRIGDFDEAFSSRIHVSLYYPPLDLKSTRKIFKLNLRLIKERFGEKNRTIVINKRDILGYASDYWEKNEKMRWNGRQIRNACQTALAMAEFDAQRDAPGDEAAQGAQVTLSHHHIMTVFGAYLEFMRYLKNIYGRDAERVAKDMGIRAREAAMSRLEIIDDDDDDSSDSDDDGAKPNKAARPAPSPSPPAIASNGRAAAAAKTSPGPGPGPSPSPALAPGLGTTGPPTPSSAAGSVPVPGQPPNLYMTPGGYPGAPNFFPPYMMFGPQPFMQGQGQYPNAPQQAQASLTPGSPPQMPNAGPQMPTMVPQMTGQGWPNMNWQGMQGGPVFYPGMGRGSEAVASTTQPPQPSS</sequence>
<feature type="compositionally biased region" description="Polar residues" evidence="1">
    <location>
        <begin position="329"/>
        <end position="343"/>
    </location>
</feature>
<evidence type="ECO:0000259" key="2">
    <source>
        <dbReference type="Pfam" id="PF23232"/>
    </source>
</evidence>
<feature type="compositionally biased region" description="Low complexity" evidence="1">
    <location>
        <begin position="238"/>
        <end position="259"/>
    </location>
</feature>
<dbReference type="OrthoDB" id="10042665at2759"/>
<feature type="compositionally biased region" description="Acidic residues" evidence="1">
    <location>
        <begin position="180"/>
        <end position="192"/>
    </location>
</feature>
<dbReference type="InterPro" id="IPR027417">
    <property type="entry name" value="P-loop_NTPase"/>
</dbReference>
<dbReference type="Proteomes" id="UP000827724">
    <property type="component" value="Unassembled WGS sequence"/>
</dbReference>
<evidence type="ECO:0000256" key="1">
    <source>
        <dbReference type="SAM" id="MobiDB-lite"/>
    </source>
</evidence>
<feature type="compositionally biased region" description="Low complexity" evidence="1">
    <location>
        <begin position="211"/>
        <end position="226"/>
    </location>
</feature>
<dbReference type="SUPFAM" id="SSF52540">
    <property type="entry name" value="P-loop containing nucleoside triphosphate hydrolases"/>
    <property type="match status" value="1"/>
</dbReference>
<keyword evidence="4" id="KW-1185">Reference proteome</keyword>
<proteinExistence type="predicted"/>
<evidence type="ECO:0000313" key="3">
    <source>
        <dbReference type="EMBL" id="KAH6608460.1"/>
    </source>
</evidence>
<name>A0A9P8QRL7_9HYPO</name>
<accession>A0A9P8QRL7</accession>
<dbReference type="PANTHER" id="PTHR46411">
    <property type="entry name" value="FAMILY ATPASE, PUTATIVE-RELATED"/>
    <property type="match status" value="1"/>
</dbReference>
<gene>
    <name evidence="3" type="ORF">Trco_001806</name>
</gene>
<dbReference type="EMBL" id="JAIWOZ010000002">
    <property type="protein sequence ID" value="KAH6608460.1"/>
    <property type="molecule type" value="Genomic_DNA"/>
</dbReference>
<feature type="compositionally biased region" description="Pro residues" evidence="1">
    <location>
        <begin position="227"/>
        <end position="237"/>
    </location>
</feature>